<accession>C5M6J9</accession>
<dbReference type="HOGENOM" id="CLU_081616_1_1_1"/>
<evidence type="ECO:0000256" key="4">
    <source>
        <dbReference type="ARBA" id="ARBA00023136"/>
    </source>
</evidence>
<dbReference type="GO" id="GO:0016020">
    <property type="term" value="C:membrane"/>
    <property type="evidence" value="ECO:0007669"/>
    <property type="project" value="UniProtKB-SubCell"/>
</dbReference>
<dbReference type="VEuPathDB" id="FungiDB:CTRG_01480"/>
<dbReference type="InterPro" id="IPR013717">
    <property type="entry name" value="PIG-P"/>
</dbReference>
<evidence type="ECO:0000256" key="2">
    <source>
        <dbReference type="ARBA" id="ARBA00022692"/>
    </source>
</evidence>
<sequence length="188" mass="21915">MSFYLNKLSASFSRPSSPSPQQQHLSSTINEPEDKLARESDVTVSNITKGQKSEYKGFSIFIISCNCLIIYILWILLNDDIIKYKLFIDYYPNKYWSIAIPLYSLILMIFIYWWLALYNLEILTLKLNDVRCIIDENSVFPDEVEGEQDGDDDKEMRCLDYIHFAPSGVWDLPIGLVNEILYQNEDTL</sequence>
<evidence type="ECO:0000256" key="5">
    <source>
        <dbReference type="SAM" id="MobiDB-lite"/>
    </source>
</evidence>
<feature type="transmembrane region" description="Helical" evidence="6">
    <location>
        <begin position="58"/>
        <end position="76"/>
    </location>
</feature>
<dbReference type="Pfam" id="PF08510">
    <property type="entry name" value="PIG-P"/>
    <property type="match status" value="1"/>
</dbReference>
<feature type="region of interest" description="Disordered" evidence="5">
    <location>
        <begin position="11"/>
        <end position="33"/>
    </location>
</feature>
<feature type="compositionally biased region" description="Low complexity" evidence="5">
    <location>
        <begin position="11"/>
        <end position="27"/>
    </location>
</feature>
<evidence type="ECO:0000256" key="3">
    <source>
        <dbReference type="ARBA" id="ARBA00022989"/>
    </source>
</evidence>
<dbReference type="KEGG" id="ctp:CTRG_01480"/>
<feature type="domain" description="PIG-P" evidence="7">
    <location>
        <begin position="53"/>
        <end position="182"/>
    </location>
</feature>
<dbReference type="GeneID" id="8301368"/>
<dbReference type="AlphaFoldDB" id="C5M6J9"/>
<evidence type="ECO:0000259" key="7">
    <source>
        <dbReference type="Pfam" id="PF08510"/>
    </source>
</evidence>
<dbReference type="InterPro" id="IPR052263">
    <property type="entry name" value="GPI_Anchor_Biosynth"/>
</dbReference>
<organism evidence="8 9">
    <name type="scientific">Candida tropicalis (strain ATCC MYA-3404 / T1)</name>
    <name type="common">Yeast</name>
    <dbReference type="NCBI Taxonomy" id="294747"/>
    <lineage>
        <taxon>Eukaryota</taxon>
        <taxon>Fungi</taxon>
        <taxon>Dikarya</taxon>
        <taxon>Ascomycota</taxon>
        <taxon>Saccharomycotina</taxon>
        <taxon>Pichiomycetes</taxon>
        <taxon>Debaryomycetaceae</taxon>
        <taxon>Candida/Lodderomyces clade</taxon>
        <taxon>Candida</taxon>
    </lineage>
</organism>
<dbReference type="PANTHER" id="PTHR46346:SF1">
    <property type="entry name" value="PHOSPHATIDYLINOSITOL N-ACETYLGLUCOSAMINYLTRANSFERASE SUBUNIT P"/>
    <property type="match status" value="1"/>
</dbReference>
<comment type="subcellular location">
    <subcellularLocation>
        <location evidence="1">Membrane</location>
        <topology evidence="1">Multi-pass membrane protein</topology>
    </subcellularLocation>
</comment>
<evidence type="ECO:0000313" key="9">
    <source>
        <dbReference type="Proteomes" id="UP000002037"/>
    </source>
</evidence>
<dbReference type="EMBL" id="GG692396">
    <property type="protein sequence ID" value="EER34619.1"/>
    <property type="molecule type" value="Genomic_DNA"/>
</dbReference>
<dbReference type="eggNOG" id="KOG2257">
    <property type="taxonomic scope" value="Eukaryota"/>
</dbReference>
<keyword evidence="9" id="KW-1185">Reference proteome</keyword>
<dbReference type="PANTHER" id="PTHR46346">
    <property type="entry name" value="PHOSPHATIDYLINOSITOL N-ACETYLGLUCOSAMINYLTRANSFERASE SUBUNIT P"/>
    <property type="match status" value="1"/>
</dbReference>
<protein>
    <recommendedName>
        <fullName evidence="7">PIG-P domain-containing protein</fullName>
    </recommendedName>
</protein>
<gene>
    <name evidence="8" type="ORF">CTRG_01480</name>
</gene>
<feature type="transmembrane region" description="Helical" evidence="6">
    <location>
        <begin position="96"/>
        <end position="117"/>
    </location>
</feature>
<dbReference type="Proteomes" id="UP000002037">
    <property type="component" value="Unassembled WGS sequence"/>
</dbReference>
<evidence type="ECO:0000313" key="8">
    <source>
        <dbReference type="EMBL" id="EER34619.1"/>
    </source>
</evidence>
<keyword evidence="4 6" id="KW-0472">Membrane</keyword>
<proteinExistence type="predicted"/>
<dbReference type="GO" id="GO:0005783">
    <property type="term" value="C:endoplasmic reticulum"/>
    <property type="evidence" value="ECO:0007669"/>
    <property type="project" value="TreeGrafter"/>
</dbReference>
<name>C5M6J9_CANTT</name>
<dbReference type="RefSeq" id="XP_002547174.1">
    <property type="nucleotide sequence ID" value="XM_002547128.1"/>
</dbReference>
<reference evidence="8 9" key="1">
    <citation type="journal article" date="2009" name="Nature">
        <title>Evolution of pathogenicity and sexual reproduction in eight Candida genomes.</title>
        <authorList>
            <person name="Butler G."/>
            <person name="Rasmussen M.D."/>
            <person name="Lin M.F."/>
            <person name="Santos M.A."/>
            <person name="Sakthikumar S."/>
            <person name="Munro C.A."/>
            <person name="Rheinbay E."/>
            <person name="Grabherr M."/>
            <person name="Forche A."/>
            <person name="Reedy J.L."/>
            <person name="Agrafioti I."/>
            <person name="Arnaud M.B."/>
            <person name="Bates S."/>
            <person name="Brown A.J."/>
            <person name="Brunke S."/>
            <person name="Costanzo M.C."/>
            <person name="Fitzpatrick D.A."/>
            <person name="de Groot P.W."/>
            <person name="Harris D."/>
            <person name="Hoyer L.L."/>
            <person name="Hube B."/>
            <person name="Klis F.M."/>
            <person name="Kodira C."/>
            <person name="Lennard N."/>
            <person name="Logue M.E."/>
            <person name="Martin R."/>
            <person name="Neiman A.M."/>
            <person name="Nikolaou E."/>
            <person name="Quail M.A."/>
            <person name="Quinn J."/>
            <person name="Santos M.C."/>
            <person name="Schmitzberger F.F."/>
            <person name="Sherlock G."/>
            <person name="Shah P."/>
            <person name="Silverstein K.A."/>
            <person name="Skrzypek M.S."/>
            <person name="Soll D."/>
            <person name="Staggs R."/>
            <person name="Stansfield I."/>
            <person name="Stumpf M.P."/>
            <person name="Sudbery P.E."/>
            <person name="Srikantha T."/>
            <person name="Zeng Q."/>
            <person name="Berman J."/>
            <person name="Berriman M."/>
            <person name="Heitman J."/>
            <person name="Gow N.A."/>
            <person name="Lorenz M.C."/>
            <person name="Birren B.W."/>
            <person name="Kellis M."/>
            <person name="Cuomo C.A."/>
        </authorList>
    </citation>
    <scope>NUCLEOTIDE SEQUENCE [LARGE SCALE GENOMIC DNA]</scope>
    <source>
        <strain evidence="9">ATCC MYA-3404 / T1</strain>
    </source>
</reference>
<evidence type="ECO:0000256" key="1">
    <source>
        <dbReference type="ARBA" id="ARBA00004141"/>
    </source>
</evidence>
<dbReference type="STRING" id="294747.C5M6J9"/>
<dbReference type="OrthoDB" id="690928at2759"/>
<evidence type="ECO:0000256" key="6">
    <source>
        <dbReference type="SAM" id="Phobius"/>
    </source>
</evidence>
<keyword evidence="2 6" id="KW-0812">Transmembrane</keyword>
<keyword evidence="3 6" id="KW-1133">Transmembrane helix</keyword>
<dbReference type="GO" id="GO:0006506">
    <property type="term" value="P:GPI anchor biosynthetic process"/>
    <property type="evidence" value="ECO:0007669"/>
    <property type="project" value="TreeGrafter"/>
</dbReference>